<protein>
    <recommendedName>
        <fullName evidence="3">ArsR family transcriptional regulator</fullName>
    </recommendedName>
</protein>
<dbReference type="Proteomes" id="UP001589858">
    <property type="component" value="Unassembled WGS sequence"/>
</dbReference>
<evidence type="ECO:0000313" key="1">
    <source>
        <dbReference type="EMBL" id="MFC0686415.1"/>
    </source>
</evidence>
<accession>A0ABV6SAY8</accession>
<sequence length="102" mass="11036">MSLSGDFAPIHDGHIRLSVLRLLDEQPSYSANDSLLTDAVNALGLPCTRDQMRGHITWLQEQRLVTAQSATIGLTVATITERGSEVAKGRSIIPGVQRPSAR</sequence>
<gene>
    <name evidence="1" type="ORF">ACFFF8_17660</name>
</gene>
<evidence type="ECO:0008006" key="3">
    <source>
        <dbReference type="Google" id="ProtNLM"/>
    </source>
</evidence>
<comment type="caution">
    <text evidence="1">The sequence shown here is derived from an EMBL/GenBank/DDBJ whole genome shotgun (WGS) entry which is preliminary data.</text>
</comment>
<organism evidence="1 2">
    <name type="scientific">Novosphingobium clariflavum</name>
    <dbReference type="NCBI Taxonomy" id="2029884"/>
    <lineage>
        <taxon>Bacteria</taxon>
        <taxon>Pseudomonadati</taxon>
        <taxon>Pseudomonadota</taxon>
        <taxon>Alphaproteobacteria</taxon>
        <taxon>Sphingomonadales</taxon>
        <taxon>Sphingomonadaceae</taxon>
        <taxon>Novosphingobium</taxon>
    </lineage>
</organism>
<dbReference type="EMBL" id="JBHLTM010000067">
    <property type="protein sequence ID" value="MFC0686415.1"/>
    <property type="molecule type" value="Genomic_DNA"/>
</dbReference>
<reference evidence="1 2" key="1">
    <citation type="submission" date="2024-09" db="EMBL/GenBank/DDBJ databases">
        <authorList>
            <person name="Sun Q."/>
            <person name="Mori K."/>
        </authorList>
    </citation>
    <scope>NUCLEOTIDE SEQUENCE [LARGE SCALE GENOMIC DNA]</scope>
    <source>
        <strain evidence="1 2">CICC 11035S</strain>
    </source>
</reference>
<evidence type="ECO:0000313" key="2">
    <source>
        <dbReference type="Proteomes" id="UP001589858"/>
    </source>
</evidence>
<keyword evidence="2" id="KW-1185">Reference proteome</keyword>
<dbReference type="RefSeq" id="WP_267223875.1">
    <property type="nucleotide sequence ID" value="NZ_JAPCWC010000028.1"/>
</dbReference>
<name>A0ABV6SAY8_9SPHN</name>
<proteinExistence type="predicted"/>